<organism evidence="6 7">
    <name type="scientific">Kaustia mangrovi</name>
    <dbReference type="NCBI Taxonomy" id="2593653"/>
    <lineage>
        <taxon>Bacteria</taxon>
        <taxon>Pseudomonadati</taxon>
        <taxon>Pseudomonadota</taxon>
        <taxon>Alphaproteobacteria</taxon>
        <taxon>Hyphomicrobiales</taxon>
        <taxon>Parvibaculaceae</taxon>
        <taxon>Kaustia</taxon>
    </lineage>
</organism>
<comment type="subcellular location">
    <subcellularLocation>
        <location evidence="1">Periplasm</location>
    </subcellularLocation>
</comment>
<dbReference type="InterPro" id="IPR039424">
    <property type="entry name" value="SBP_5"/>
</dbReference>
<dbReference type="EMBL" id="CP058214">
    <property type="protein sequence ID" value="QPC45150.1"/>
    <property type="molecule type" value="Genomic_DNA"/>
</dbReference>
<dbReference type="Proteomes" id="UP000593594">
    <property type="component" value="Chromosome"/>
</dbReference>
<dbReference type="GO" id="GO:0015833">
    <property type="term" value="P:peptide transport"/>
    <property type="evidence" value="ECO:0007669"/>
    <property type="project" value="TreeGrafter"/>
</dbReference>
<evidence type="ECO:0000313" key="7">
    <source>
        <dbReference type="Proteomes" id="UP000593594"/>
    </source>
</evidence>
<dbReference type="PIRSF" id="PIRSF002741">
    <property type="entry name" value="MppA"/>
    <property type="match status" value="1"/>
</dbReference>
<dbReference type="InterPro" id="IPR030678">
    <property type="entry name" value="Peptide/Ni-bd"/>
</dbReference>
<keyword evidence="7" id="KW-1185">Reference proteome</keyword>
<dbReference type="Pfam" id="PF00496">
    <property type="entry name" value="SBP_bac_5"/>
    <property type="match status" value="1"/>
</dbReference>
<dbReference type="Gene3D" id="3.90.76.10">
    <property type="entry name" value="Dipeptide-binding Protein, Domain 1"/>
    <property type="match status" value="1"/>
</dbReference>
<dbReference type="PROSITE" id="PS51318">
    <property type="entry name" value="TAT"/>
    <property type="match status" value="1"/>
</dbReference>
<dbReference type="PANTHER" id="PTHR30290:SF9">
    <property type="entry name" value="OLIGOPEPTIDE-BINDING PROTEIN APPA"/>
    <property type="match status" value="1"/>
</dbReference>
<dbReference type="PANTHER" id="PTHR30290">
    <property type="entry name" value="PERIPLASMIC BINDING COMPONENT OF ABC TRANSPORTER"/>
    <property type="match status" value="1"/>
</dbReference>
<dbReference type="Gene3D" id="3.40.190.10">
    <property type="entry name" value="Periplasmic binding protein-like II"/>
    <property type="match status" value="1"/>
</dbReference>
<dbReference type="GO" id="GO:0030288">
    <property type="term" value="C:outer membrane-bounded periplasmic space"/>
    <property type="evidence" value="ECO:0007669"/>
    <property type="project" value="UniProtKB-ARBA"/>
</dbReference>
<proteinExistence type="inferred from homology"/>
<protein>
    <submittedName>
        <fullName evidence="6">Peptide ABC transporter substrate-binding protein</fullName>
    </submittedName>
</protein>
<name>A0A7S8HDY8_9HYPH</name>
<feature type="domain" description="Solute-binding protein family 5" evidence="5">
    <location>
        <begin position="93"/>
        <end position="440"/>
    </location>
</feature>
<sequence>MGEDDILTGRTLDRRRFLKAGAGLGTGIVASGLPLSQAIWAAEGRELIARSYADINKLDPGFYQNAYNVDVMNCIYSKLTHYEPGSEWGWKLEVAESVEQVDPTRIRFRLKKGIRFTDGYGELTAEDVKFSFERIIEHNSPVKGDWGPLDHVEVEDDHTGVIVLKTPFVPLWNITLPYGCGHIVSKKAVMDATGDGSDFGMKPPCFSGPYVLEDWQPNEFILLTRNPEWAGPKPGFDRVRILPISDIKTAERAYQAGDLDFTDFSLDSLATFNDTPPTDTTIEEKPSLYYVYVGMNTEHPKLQDINVRKAIQWAINVPQIMEAAYSGQAETATGLIAPGLIGHREKALVPPEGNLDKAREYLEKAGVQGLTLTIDALNQSTFSTIAEMVQAQLAQIGITVEVNVQDSGSFWTIGMESEGDRWKEMQLIVQRFSMVPDPYYATTFFVRDQVGVWNWERFKSKRFDELNAKAVTVSDDEERARLYHEMQDIMEESGAYRFLTHEGAPVMYRTSKVKATTRPDGRPLYIDFDPASR</sequence>
<evidence type="ECO:0000256" key="3">
    <source>
        <dbReference type="ARBA" id="ARBA00022448"/>
    </source>
</evidence>
<dbReference type="SUPFAM" id="SSF53850">
    <property type="entry name" value="Periplasmic binding protein-like II"/>
    <property type="match status" value="1"/>
</dbReference>
<evidence type="ECO:0000256" key="1">
    <source>
        <dbReference type="ARBA" id="ARBA00004418"/>
    </source>
</evidence>
<dbReference type="GO" id="GO:1904680">
    <property type="term" value="F:peptide transmembrane transporter activity"/>
    <property type="evidence" value="ECO:0007669"/>
    <property type="project" value="TreeGrafter"/>
</dbReference>
<reference evidence="6 7" key="1">
    <citation type="submission" date="2020-06" db="EMBL/GenBank/DDBJ databases">
        <title>Genome sequence of 2 isolates from Red Sea Mangroves.</title>
        <authorList>
            <person name="Sefrji F."/>
            <person name="Michoud G."/>
            <person name="Merlino G."/>
            <person name="Daffonchio D."/>
        </authorList>
    </citation>
    <scope>NUCLEOTIDE SEQUENCE [LARGE SCALE GENOMIC DNA]</scope>
    <source>
        <strain evidence="6 7">R1DC25</strain>
    </source>
</reference>
<evidence type="ECO:0000256" key="2">
    <source>
        <dbReference type="ARBA" id="ARBA00005695"/>
    </source>
</evidence>
<accession>A0A7S8HDY8</accession>
<evidence type="ECO:0000313" key="6">
    <source>
        <dbReference type="EMBL" id="QPC45150.1"/>
    </source>
</evidence>
<dbReference type="GO" id="GO:0043190">
    <property type="term" value="C:ATP-binding cassette (ABC) transporter complex"/>
    <property type="evidence" value="ECO:0007669"/>
    <property type="project" value="InterPro"/>
</dbReference>
<dbReference type="InterPro" id="IPR006311">
    <property type="entry name" value="TAT_signal"/>
</dbReference>
<evidence type="ECO:0000259" key="5">
    <source>
        <dbReference type="Pfam" id="PF00496"/>
    </source>
</evidence>
<gene>
    <name evidence="6" type="ORF">HW532_02775</name>
</gene>
<dbReference type="AlphaFoldDB" id="A0A7S8HDY8"/>
<keyword evidence="3" id="KW-0813">Transport</keyword>
<evidence type="ECO:0000256" key="4">
    <source>
        <dbReference type="ARBA" id="ARBA00022729"/>
    </source>
</evidence>
<keyword evidence="4" id="KW-0732">Signal</keyword>
<dbReference type="KEGG" id="kmn:HW532_02775"/>
<comment type="similarity">
    <text evidence="2">Belongs to the bacterial solute-binding protein 5 family.</text>
</comment>
<dbReference type="Gene3D" id="3.10.105.10">
    <property type="entry name" value="Dipeptide-binding Protein, Domain 3"/>
    <property type="match status" value="1"/>
</dbReference>
<dbReference type="InterPro" id="IPR000914">
    <property type="entry name" value="SBP_5_dom"/>
</dbReference>